<dbReference type="EMBL" id="GBXM01073418">
    <property type="protein sequence ID" value="JAH35159.1"/>
    <property type="molecule type" value="Transcribed_RNA"/>
</dbReference>
<reference evidence="1" key="2">
    <citation type="journal article" date="2015" name="Fish Shellfish Immunol.">
        <title>Early steps in the European eel (Anguilla anguilla)-Vibrio vulnificus interaction in the gills: Role of the RtxA13 toxin.</title>
        <authorList>
            <person name="Callol A."/>
            <person name="Pajuelo D."/>
            <person name="Ebbesson L."/>
            <person name="Teles M."/>
            <person name="MacKenzie S."/>
            <person name="Amaro C."/>
        </authorList>
    </citation>
    <scope>NUCLEOTIDE SEQUENCE</scope>
</reference>
<proteinExistence type="predicted"/>
<protein>
    <submittedName>
        <fullName evidence="1">Uncharacterized protein</fullName>
    </submittedName>
</protein>
<name>A0A0E9S135_ANGAN</name>
<organism evidence="1">
    <name type="scientific">Anguilla anguilla</name>
    <name type="common">European freshwater eel</name>
    <name type="synonym">Muraena anguilla</name>
    <dbReference type="NCBI Taxonomy" id="7936"/>
    <lineage>
        <taxon>Eukaryota</taxon>
        <taxon>Metazoa</taxon>
        <taxon>Chordata</taxon>
        <taxon>Craniata</taxon>
        <taxon>Vertebrata</taxon>
        <taxon>Euteleostomi</taxon>
        <taxon>Actinopterygii</taxon>
        <taxon>Neopterygii</taxon>
        <taxon>Teleostei</taxon>
        <taxon>Anguilliformes</taxon>
        <taxon>Anguillidae</taxon>
        <taxon>Anguilla</taxon>
    </lineage>
</organism>
<evidence type="ECO:0000313" key="1">
    <source>
        <dbReference type="EMBL" id="JAH35159.1"/>
    </source>
</evidence>
<accession>A0A0E9S135</accession>
<sequence length="42" mass="4826">MCRLMIVKSSRMTESWFSSIPHFLSSVILKSIWHFSGSSFSS</sequence>
<reference evidence="1" key="1">
    <citation type="submission" date="2014-11" db="EMBL/GenBank/DDBJ databases">
        <authorList>
            <person name="Amaro Gonzalez C."/>
        </authorList>
    </citation>
    <scope>NUCLEOTIDE SEQUENCE</scope>
</reference>
<dbReference type="AlphaFoldDB" id="A0A0E9S135"/>